<dbReference type="Gene3D" id="3.90.550.10">
    <property type="entry name" value="Spore Coat Polysaccharide Biosynthesis Protein SpsA, Chain A"/>
    <property type="match status" value="1"/>
</dbReference>
<accession>A0ABQ1PQE0</accession>
<comment type="caution">
    <text evidence="4">The sequence shown here is derived from an EMBL/GenBank/DDBJ whole genome shotgun (WGS) entry which is preliminary data.</text>
</comment>
<dbReference type="InterPro" id="IPR001173">
    <property type="entry name" value="Glyco_trans_2-like"/>
</dbReference>
<dbReference type="PANTHER" id="PTHR22916">
    <property type="entry name" value="GLYCOSYLTRANSFERASE"/>
    <property type="match status" value="1"/>
</dbReference>
<feature type="domain" description="Glycosyltransferase 2-like" evidence="3">
    <location>
        <begin position="5"/>
        <end position="131"/>
    </location>
</feature>
<organism evidence="4 5">
    <name type="scientific">Enterococcus wangshanyuanii</name>
    <dbReference type="NCBI Taxonomy" id="2005703"/>
    <lineage>
        <taxon>Bacteria</taxon>
        <taxon>Bacillati</taxon>
        <taxon>Bacillota</taxon>
        <taxon>Bacilli</taxon>
        <taxon>Lactobacillales</taxon>
        <taxon>Enterococcaceae</taxon>
        <taxon>Enterococcus</taxon>
    </lineage>
</organism>
<evidence type="ECO:0000259" key="3">
    <source>
        <dbReference type="Pfam" id="PF00535"/>
    </source>
</evidence>
<gene>
    <name evidence="4" type="primary">csp2K</name>
    <name evidence="4" type="ORF">GCM10011573_33440</name>
</gene>
<keyword evidence="2 4" id="KW-0808">Transferase</keyword>
<sequence length="324" mass="38137">MVKVSIIMPVYNVDKYLFKSLSSVLTQTFSDFELIIINDGSTDMSLSILLEAAHKDSRIKVVDQINQGVSAARNTGLSLAKGQYVYFFDADDYMERELLEKVVAIADEYESNLVIFGYKMIKNDQLFKVCSVKERAFEIENQHFIAHFTKYTEIIDMNSLWNKLYKRDFILKYNLSFSDRKIGEDAFFNYELYAVLDKVVFYEEPLYNYVIHRSGSAMSKFQGEQKIKDKIDVMKMRQTFLRERQLRLLNEQTYYTNIIFAEALILVKENSDKSKYKMLADFFSLPYISELLSTIRFSQLDSIKDKAKLLFCKQRIIWKLINLF</sequence>
<evidence type="ECO:0000256" key="1">
    <source>
        <dbReference type="ARBA" id="ARBA00022676"/>
    </source>
</evidence>
<dbReference type="SUPFAM" id="SSF53448">
    <property type="entry name" value="Nucleotide-diphospho-sugar transferases"/>
    <property type="match status" value="1"/>
</dbReference>
<evidence type="ECO:0000313" key="4">
    <source>
        <dbReference type="EMBL" id="GGD01195.1"/>
    </source>
</evidence>
<name>A0ABQ1PQE0_9ENTE</name>
<reference evidence="5" key="1">
    <citation type="journal article" date="2019" name="Int. J. Syst. Evol. Microbiol.">
        <title>The Global Catalogue of Microorganisms (GCM) 10K type strain sequencing project: providing services to taxonomists for standard genome sequencing and annotation.</title>
        <authorList>
            <consortium name="The Broad Institute Genomics Platform"/>
            <consortium name="The Broad Institute Genome Sequencing Center for Infectious Disease"/>
            <person name="Wu L."/>
            <person name="Ma J."/>
        </authorList>
    </citation>
    <scope>NUCLEOTIDE SEQUENCE [LARGE SCALE GENOMIC DNA]</scope>
    <source>
        <strain evidence="5">CGMCC 1.15942</strain>
    </source>
</reference>
<proteinExistence type="predicted"/>
<dbReference type="GO" id="GO:0016740">
    <property type="term" value="F:transferase activity"/>
    <property type="evidence" value="ECO:0007669"/>
    <property type="project" value="UniProtKB-KW"/>
</dbReference>
<keyword evidence="1" id="KW-0328">Glycosyltransferase</keyword>
<protein>
    <submittedName>
        <fullName evidence="4">Glycosyl transferase</fullName>
    </submittedName>
</protein>
<keyword evidence="5" id="KW-1185">Reference proteome</keyword>
<dbReference type="CDD" id="cd00761">
    <property type="entry name" value="Glyco_tranf_GTA_type"/>
    <property type="match status" value="1"/>
</dbReference>
<dbReference type="PANTHER" id="PTHR22916:SF51">
    <property type="entry name" value="GLYCOSYLTRANSFERASE EPSH-RELATED"/>
    <property type="match status" value="1"/>
</dbReference>
<dbReference type="Pfam" id="PF00535">
    <property type="entry name" value="Glycos_transf_2"/>
    <property type="match status" value="1"/>
</dbReference>
<dbReference type="Proteomes" id="UP000630615">
    <property type="component" value="Unassembled WGS sequence"/>
</dbReference>
<evidence type="ECO:0000313" key="5">
    <source>
        <dbReference type="Proteomes" id="UP000630615"/>
    </source>
</evidence>
<dbReference type="InterPro" id="IPR029044">
    <property type="entry name" value="Nucleotide-diphossugar_trans"/>
</dbReference>
<dbReference type="RefSeq" id="WP_088271307.1">
    <property type="nucleotide sequence ID" value="NZ_BMKI01000011.1"/>
</dbReference>
<dbReference type="EMBL" id="BMKI01000011">
    <property type="protein sequence ID" value="GGD01195.1"/>
    <property type="molecule type" value="Genomic_DNA"/>
</dbReference>
<evidence type="ECO:0000256" key="2">
    <source>
        <dbReference type="ARBA" id="ARBA00022679"/>
    </source>
</evidence>